<dbReference type="AlphaFoldDB" id="A0A6A5WME1"/>
<evidence type="ECO:0000313" key="5">
    <source>
        <dbReference type="EMBL" id="KAF2003023.1"/>
    </source>
</evidence>
<dbReference type="GO" id="GO:0140664">
    <property type="term" value="F:ATP-dependent DNA damage sensor activity"/>
    <property type="evidence" value="ECO:0007669"/>
    <property type="project" value="InterPro"/>
</dbReference>
<dbReference type="SUPFAM" id="SSF52540">
    <property type="entry name" value="P-loop containing nucleoside triphosphate hydrolases"/>
    <property type="match status" value="1"/>
</dbReference>
<evidence type="ECO:0000256" key="1">
    <source>
        <dbReference type="ARBA" id="ARBA00022741"/>
    </source>
</evidence>
<dbReference type="OrthoDB" id="1861185at2759"/>
<feature type="compositionally biased region" description="Polar residues" evidence="3">
    <location>
        <begin position="214"/>
        <end position="267"/>
    </location>
</feature>
<reference evidence="5" key="1">
    <citation type="journal article" date="2020" name="Stud. Mycol.">
        <title>101 Dothideomycetes genomes: a test case for predicting lifestyles and emergence of pathogens.</title>
        <authorList>
            <person name="Haridas S."/>
            <person name="Albert R."/>
            <person name="Binder M."/>
            <person name="Bloem J."/>
            <person name="Labutti K."/>
            <person name="Salamov A."/>
            <person name="Andreopoulos B."/>
            <person name="Baker S."/>
            <person name="Barry K."/>
            <person name="Bills G."/>
            <person name="Bluhm B."/>
            <person name="Cannon C."/>
            <person name="Castanera R."/>
            <person name="Culley D."/>
            <person name="Daum C."/>
            <person name="Ezra D."/>
            <person name="Gonzalez J."/>
            <person name="Henrissat B."/>
            <person name="Kuo A."/>
            <person name="Liang C."/>
            <person name="Lipzen A."/>
            <person name="Lutzoni F."/>
            <person name="Magnuson J."/>
            <person name="Mondo S."/>
            <person name="Nolan M."/>
            <person name="Ohm R."/>
            <person name="Pangilinan J."/>
            <person name="Park H.-J."/>
            <person name="Ramirez L."/>
            <person name="Alfaro M."/>
            <person name="Sun H."/>
            <person name="Tritt A."/>
            <person name="Yoshinaga Y."/>
            <person name="Zwiers L.-H."/>
            <person name="Turgeon B."/>
            <person name="Goodwin S."/>
            <person name="Spatafora J."/>
            <person name="Crous P."/>
            <person name="Grigoriev I."/>
        </authorList>
    </citation>
    <scope>NUCLEOTIDE SEQUENCE</scope>
    <source>
        <strain evidence="5">CBS 123094</strain>
    </source>
</reference>
<dbReference type="GO" id="GO:0006312">
    <property type="term" value="P:mitotic recombination"/>
    <property type="evidence" value="ECO:0007669"/>
    <property type="project" value="TreeGrafter"/>
</dbReference>
<dbReference type="GO" id="GO:0003697">
    <property type="term" value="F:single-stranded DNA binding"/>
    <property type="evidence" value="ECO:0007669"/>
    <property type="project" value="TreeGrafter"/>
</dbReference>
<dbReference type="InterPro" id="IPR013632">
    <property type="entry name" value="Rad51_C"/>
</dbReference>
<evidence type="ECO:0000256" key="2">
    <source>
        <dbReference type="ARBA" id="ARBA00022840"/>
    </source>
</evidence>
<evidence type="ECO:0000313" key="6">
    <source>
        <dbReference type="Proteomes" id="UP000799779"/>
    </source>
</evidence>
<dbReference type="EMBL" id="ML977574">
    <property type="protein sequence ID" value="KAF2003023.1"/>
    <property type="molecule type" value="Genomic_DNA"/>
</dbReference>
<dbReference type="GO" id="GO:0016787">
    <property type="term" value="F:hydrolase activity"/>
    <property type="evidence" value="ECO:0007669"/>
    <property type="project" value="UniProtKB-KW"/>
</dbReference>
<dbReference type="GO" id="GO:0000730">
    <property type="term" value="P:DNA recombinase assembly"/>
    <property type="evidence" value="ECO:0007669"/>
    <property type="project" value="TreeGrafter"/>
</dbReference>
<evidence type="ECO:0000259" key="4">
    <source>
        <dbReference type="PROSITE" id="PS50162"/>
    </source>
</evidence>
<keyword evidence="6" id="KW-1185">Reference proteome</keyword>
<dbReference type="GO" id="GO:0061982">
    <property type="term" value="P:meiosis I cell cycle process"/>
    <property type="evidence" value="ECO:0007669"/>
    <property type="project" value="UniProtKB-ARBA"/>
</dbReference>
<dbReference type="Proteomes" id="UP000799779">
    <property type="component" value="Unassembled WGS sequence"/>
</dbReference>
<dbReference type="GO" id="GO:0042148">
    <property type="term" value="P:DNA strand invasion"/>
    <property type="evidence" value="ECO:0007669"/>
    <property type="project" value="TreeGrafter"/>
</dbReference>
<dbReference type="Pfam" id="PF08423">
    <property type="entry name" value="Rad51"/>
    <property type="match status" value="1"/>
</dbReference>
<protein>
    <submittedName>
        <fullName evidence="5">P-loop containing nucleoside triphosphate hydrolase protein</fullName>
    </submittedName>
</protein>
<dbReference type="PANTHER" id="PTHR22942">
    <property type="entry name" value="RECA/RAD51/RADA DNA STRAND-PAIRING FAMILY MEMBER"/>
    <property type="match status" value="1"/>
</dbReference>
<name>A0A6A5WME1_9PLEO</name>
<keyword evidence="2" id="KW-0067">ATP-binding</keyword>
<dbReference type="GO" id="GO:0005524">
    <property type="term" value="F:ATP binding"/>
    <property type="evidence" value="ECO:0007669"/>
    <property type="project" value="UniProtKB-KW"/>
</dbReference>
<keyword evidence="5" id="KW-0378">Hydrolase</keyword>
<dbReference type="InterPro" id="IPR027417">
    <property type="entry name" value="P-loop_NTPase"/>
</dbReference>
<evidence type="ECO:0000256" key="3">
    <source>
        <dbReference type="SAM" id="MobiDB-lite"/>
    </source>
</evidence>
<proteinExistence type="predicted"/>
<dbReference type="GO" id="GO:0000150">
    <property type="term" value="F:DNA strand exchange activity"/>
    <property type="evidence" value="ECO:0007669"/>
    <property type="project" value="TreeGrafter"/>
</dbReference>
<dbReference type="Gene3D" id="3.40.50.300">
    <property type="entry name" value="P-loop containing nucleotide triphosphate hydrolases"/>
    <property type="match status" value="1"/>
</dbReference>
<gene>
    <name evidence="5" type="ORF">P154DRAFT_109028</name>
</gene>
<feature type="region of interest" description="Disordered" evidence="3">
    <location>
        <begin position="210"/>
        <end position="272"/>
    </location>
</feature>
<organism evidence="5 6">
    <name type="scientific">Amniculicola lignicola CBS 123094</name>
    <dbReference type="NCBI Taxonomy" id="1392246"/>
    <lineage>
        <taxon>Eukaryota</taxon>
        <taxon>Fungi</taxon>
        <taxon>Dikarya</taxon>
        <taxon>Ascomycota</taxon>
        <taxon>Pezizomycotina</taxon>
        <taxon>Dothideomycetes</taxon>
        <taxon>Pleosporomycetidae</taxon>
        <taxon>Pleosporales</taxon>
        <taxon>Amniculicolaceae</taxon>
        <taxon>Amniculicola</taxon>
    </lineage>
</organism>
<accession>A0A6A5WME1</accession>
<sequence>MLRWAVASGLATWSRSQARGMLHNTSQYGLYCVHNAHTLSPRSAHALLTPSSGAGKTQLLLTLLLAAQLLPPQGLSKPVIYISTEAALATTRLTQLLATHPALVSVPPTQQPSLSHILSIQLPDLESQDHILRYQLPVAIQKHGVGLVIIDSVAANYRAEFEKKGEREGAASMAKRGAQLVQLGALLRDIARTEGVAIVVANQVADRFSRPSAAPTSNFTSRTPSGNSQGTTASISNPLSRNTSATSQGDAPRTGASTPTHQQSEPTLISAEPLTLDHQQRWTTGWGDDPSAPLNTLKTPSLGLVWTNQLACRIALHKEPVYSGRPLHVTVNGEHQWNDEETHISSWRRWFKVVFCPWAAPTEGRGVEFEVAGVGVRHVAEAS</sequence>
<keyword evidence="1" id="KW-0547">Nucleotide-binding</keyword>
<dbReference type="PANTHER" id="PTHR22942:SF66">
    <property type="entry name" value="RE19845P"/>
    <property type="match status" value="1"/>
</dbReference>
<dbReference type="GO" id="GO:0003690">
    <property type="term" value="F:double-stranded DNA binding"/>
    <property type="evidence" value="ECO:0007669"/>
    <property type="project" value="TreeGrafter"/>
</dbReference>
<dbReference type="InterPro" id="IPR020588">
    <property type="entry name" value="RecA_ATP-bd"/>
</dbReference>
<feature type="domain" description="RecA family profile 1" evidence="4">
    <location>
        <begin position="52"/>
        <end position="204"/>
    </location>
</feature>
<dbReference type="PROSITE" id="PS50162">
    <property type="entry name" value="RECA_2"/>
    <property type="match status" value="1"/>
</dbReference>